<dbReference type="OMA" id="MLSTRFC"/>
<feature type="active site" evidence="5">
    <location>
        <position position="383"/>
    </location>
</feature>
<proteinExistence type="inferred from homology"/>
<evidence type="ECO:0000256" key="5">
    <source>
        <dbReference type="PIRSR" id="PIRSR036417-1"/>
    </source>
</evidence>
<organism evidence="9 10">
    <name type="scientific">Zostera marina</name>
    <name type="common">Eelgrass</name>
    <dbReference type="NCBI Taxonomy" id="29655"/>
    <lineage>
        <taxon>Eukaryota</taxon>
        <taxon>Viridiplantae</taxon>
        <taxon>Streptophyta</taxon>
        <taxon>Embryophyta</taxon>
        <taxon>Tracheophyta</taxon>
        <taxon>Spermatophyta</taxon>
        <taxon>Magnoliopsida</taxon>
        <taxon>Liliopsida</taxon>
        <taxon>Zosteraceae</taxon>
        <taxon>Zostera</taxon>
    </lineage>
</organism>
<dbReference type="SUPFAM" id="SSF53901">
    <property type="entry name" value="Thiolase-like"/>
    <property type="match status" value="2"/>
</dbReference>
<name>A0A0K9P917_ZOSMR</name>
<dbReference type="PIRSF" id="PIRSF036417">
    <property type="entry name" value="3-ktacl-CoA_syn"/>
    <property type="match status" value="1"/>
</dbReference>
<evidence type="ECO:0000256" key="6">
    <source>
        <dbReference type="SAM" id="Phobius"/>
    </source>
</evidence>
<keyword evidence="10" id="KW-1185">Reference proteome</keyword>
<dbReference type="UniPathway" id="UPA00094"/>
<dbReference type="Pfam" id="PF08392">
    <property type="entry name" value="FAE1_CUT1_RppA"/>
    <property type="match status" value="1"/>
</dbReference>
<dbReference type="Gene3D" id="3.40.47.10">
    <property type="match status" value="1"/>
</dbReference>
<feature type="active site" evidence="5">
    <location>
        <position position="259"/>
    </location>
</feature>
<evidence type="ECO:0000313" key="10">
    <source>
        <dbReference type="Proteomes" id="UP000036987"/>
    </source>
</evidence>
<evidence type="ECO:0000259" key="8">
    <source>
        <dbReference type="Pfam" id="PF08541"/>
    </source>
</evidence>
<dbReference type="OrthoDB" id="329835at2759"/>
<evidence type="ECO:0000256" key="1">
    <source>
        <dbReference type="ARBA" id="ARBA00005531"/>
    </source>
</evidence>
<dbReference type="InterPro" id="IPR016039">
    <property type="entry name" value="Thiolase-like"/>
</dbReference>
<dbReference type="EC" id="2.3.1.-" evidence="4"/>
<dbReference type="GO" id="GO:0016020">
    <property type="term" value="C:membrane"/>
    <property type="evidence" value="ECO:0007669"/>
    <property type="project" value="InterPro"/>
</dbReference>
<dbReference type="STRING" id="29655.A0A0K9P917"/>
<dbReference type="EMBL" id="LFYR01001099">
    <property type="protein sequence ID" value="KMZ64732.1"/>
    <property type="molecule type" value="Genomic_DNA"/>
</dbReference>
<feature type="transmembrane region" description="Helical" evidence="6">
    <location>
        <begin position="12"/>
        <end position="31"/>
    </location>
</feature>
<evidence type="ECO:0000259" key="7">
    <source>
        <dbReference type="Pfam" id="PF08392"/>
    </source>
</evidence>
<accession>A0A0K9P917</accession>
<dbReference type="InterPro" id="IPR013747">
    <property type="entry name" value="ACP_syn_III_C"/>
</dbReference>
<gene>
    <name evidence="9" type="ORF">ZOSMA_34G00080</name>
</gene>
<feature type="domain" description="Beta-ketoacyl-[acyl-carrier-protein] synthase III C-terminal" evidence="8">
    <location>
        <begin position="345"/>
        <end position="425"/>
    </location>
</feature>
<dbReference type="Proteomes" id="UP000036987">
    <property type="component" value="Unassembled WGS sequence"/>
</dbReference>
<keyword evidence="6" id="KW-0812">Transmembrane</keyword>
<dbReference type="AlphaFoldDB" id="A0A0K9P917"/>
<evidence type="ECO:0000256" key="4">
    <source>
        <dbReference type="PIRNR" id="PIRNR036417"/>
    </source>
</evidence>
<dbReference type="GO" id="GO:0016747">
    <property type="term" value="F:acyltransferase activity, transferring groups other than amino-acyl groups"/>
    <property type="evidence" value="ECO:0007669"/>
    <property type="project" value="InterPro"/>
</dbReference>
<evidence type="ECO:0000313" key="9">
    <source>
        <dbReference type="EMBL" id="KMZ64732.1"/>
    </source>
</evidence>
<feature type="active site" evidence="5">
    <location>
        <position position="350"/>
    </location>
</feature>
<dbReference type="PANTHER" id="PTHR31561">
    <property type="entry name" value="3-KETOACYL-COA SYNTHASE"/>
    <property type="match status" value="1"/>
</dbReference>
<evidence type="ECO:0000256" key="2">
    <source>
        <dbReference type="ARBA" id="ARBA00022679"/>
    </source>
</evidence>
<feature type="active site" evidence="5">
    <location>
        <position position="346"/>
    </location>
</feature>
<dbReference type="GO" id="GO:0006633">
    <property type="term" value="P:fatty acid biosynthetic process"/>
    <property type="evidence" value="ECO:0007669"/>
    <property type="project" value="UniProtKB-UniPathway"/>
</dbReference>
<dbReference type="InterPro" id="IPR012392">
    <property type="entry name" value="3-ktacl-CoA_syn"/>
</dbReference>
<feature type="active site" evidence="5">
    <location>
        <position position="180"/>
    </location>
</feature>
<keyword evidence="3 4" id="KW-0012">Acyltransferase</keyword>
<sequence length="482" mass="54646">MNMIVDIDPSSFPAWMLFLTSFFLYTLISFLRNYYDRRTNQQCYLVDYSCFKPTSDRKLPTDLCGKIILNNTKLELSDYKFLLKIIVNSGIGEDTYGPRNIIAGEEEAPRLHHGHQEVDEFFQATLDDLFAKTSVLPEEIDVLVVNISMFAPSPSISARIINRYKLREDVKVYNLSGMGCSASLIALDLVKYVFRSHKNIKALVVSSESISLSWYSGNDKSMMLANCLFRSGGCSMLLTNDPVLKTRAKLVLKCLVRVHLGSDDDAYNCCLQMEDHEGLQGFHLGKSLPRAASKAFVQNMKILAPKILPLKEIFRFGLRSLMKLKNKSSPKQSTTSVVDFKSAAEHFCLHPGGAAVINGIGKNMGLNEKDVEPSWMTLHRFGNTSASSLWYVLGYMEAKKRLKKKDRVLMIGFGSGFKCNTCVWEVVRDLEDADVWEENIHNYPPQRLENPFVEKYGWVNEDDAEEQVPIRRAQMIDHPVKS</sequence>
<feature type="active site" evidence="5">
    <location>
        <position position="379"/>
    </location>
</feature>
<keyword evidence="2 4" id="KW-0808">Transferase</keyword>
<comment type="pathway">
    <text evidence="4">Lipid metabolism; fatty acid biosynthesis.</text>
</comment>
<dbReference type="InterPro" id="IPR013601">
    <property type="entry name" value="FAE1_typ3_polyketide_synth"/>
</dbReference>
<protein>
    <recommendedName>
        <fullName evidence="4">3-ketoacyl-CoA synthase</fullName>
        <ecNumber evidence="4">2.3.1.-</ecNumber>
    </recommendedName>
</protein>
<feature type="domain" description="FAE" evidence="7">
    <location>
        <begin position="37"/>
        <end position="322"/>
    </location>
</feature>
<dbReference type="CDD" id="cd00831">
    <property type="entry name" value="CHS_like"/>
    <property type="match status" value="1"/>
</dbReference>
<comment type="caution">
    <text evidence="9">The sequence shown here is derived from an EMBL/GenBank/DDBJ whole genome shotgun (WGS) entry which is preliminary data.</text>
</comment>
<reference evidence="10" key="1">
    <citation type="journal article" date="2016" name="Nature">
        <title>The genome of the seagrass Zostera marina reveals angiosperm adaptation to the sea.</title>
        <authorList>
            <person name="Olsen J.L."/>
            <person name="Rouze P."/>
            <person name="Verhelst B."/>
            <person name="Lin Y.-C."/>
            <person name="Bayer T."/>
            <person name="Collen J."/>
            <person name="Dattolo E."/>
            <person name="De Paoli E."/>
            <person name="Dittami S."/>
            <person name="Maumus F."/>
            <person name="Michel G."/>
            <person name="Kersting A."/>
            <person name="Lauritano C."/>
            <person name="Lohaus R."/>
            <person name="Toepel M."/>
            <person name="Tonon T."/>
            <person name="Vanneste K."/>
            <person name="Amirebrahimi M."/>
            <person name="Brakel J."/>
            <person name="Bostroem C."/>
            <person name="Chovatia M."/>
            <person name="Grimwood J."/>
            <person name="Jenkins J.W."/>
            <person name="Jueterbock A."/>
            <person name="Mraz A."/>
            <person name="Stam W.T."/>
            <person name="Tice H."/>
            <person name="Bornberg-Bauer E."/>
            <person name="Green P.J."/>
            <person name="Pearson G.A."/>
            <person name="Procaccini G."/>
            <person name="Duarte C.M."/>
            <person name="Schmutz J."/>
            <person name="Reusch T.B.H."/>
            <person name="Van de Peer Y."/>
        </authorList>
    </citation>
    <scope>NUCLEOTIDE SEQUENCE [LARGE SCALE GENOMIC DNA]</scope>
    <source>
        <strain evidence="10">cv. Finnish</strain>
    </source>
</reference>
<keyword evidence="6" id="KW-1133">Transmembrane helix</keyword>
<evidence type="ECO:0000256" key="3">
    <source>
        <dbReference type="ARBA" id="ARBA00023315"/>
    </source>
</evidence>
<comment type="similarity">
    <text evidence="1 4">Belongs to the thiolase-like superfamily. Chalcone/stilbene synthases family.</text>
</comment>
<keyword evidence="6" id="KW-0472">Membrane</keyword>
<dbReference type="Pfam" id="PF08541">
    <property type="entry name" value="ACP_syn_III_C"/>
    <property type="match status" value="1"/>
</dbReference>
<feature type="transmembrane region" description="Helical" evidence="6">
    <location>
        <begin position="172"/>
        <end position="194"/>
    </location>
</feature>